<keyword evidence="4" id="KW-0436">Ligase</keyword>
<evidence type="ECO:0000256" key="7">
    <source>
        <dbReference type="ARBA" id="ARBA00022840"/>
    </source>
</evidence>
<dbReference type="EMBL" id="BSUZ01000001">
    <property type="protein sequence ID" value="GMA87367.1"/>
    <property type="molecule type" value="Genomic_DNA"/>
</dbReference>
<dbReference type="Pfam" id="PF01259">
    <property type="entry name" value="SAICAR_synt"/>
    <property type="match status" value="1"/>
</dbReference>
<accession>A0ABQ6JHZ8</accession>
<keyword evidence="6" id="KW-0658">Purine biosynthesis</keyword>
<dbReference type="PANTHER" id="PTHR43700">
    <property type="entry name" value="PHOSPHORIBOSYLAMINOIMIDAZOLE-SUCCINOCARBOXAMIDE SYNTHASE"/>
    <property type="match status" value="1"/>
</dbReference>
<feature type="compositionally biased region" description="Basic residues" evidence="9">
    <location>
        <begin position="49"/>
        <end position="85"/>
    </location>
</feature>
<evidence type="ECO:0000313" key="12">
    <source>
        <dbReference type="Proteomes" id="UP001157017"/>
    </source>
</evidence>
<dbReference type="InterPro" id="IPR028923">
    <property type="entry name" value="SAICAR_synt/ADE2_N"/>
</dbReference>
<evidence type="ECO:0000259" key="10">
    <source>
        <dbReference type="Pfam" id="PF01259"/>
    </source>
</evidence>
<evidence type="ECO:0000256" key="1">
    <source>
        <dbReference type="ARBA" id="ARBA00004672"/>
    </source>
</evidence>
<dbReference type="PANTHER" id="PTHR43700:SF1">
    <property type="entry name" value="PHOSPHORIBOSYLAMINOIMIDAZOLE-SUCCINOCARBOXAMIDE SYNTHASE"/>
    <property type="match status" value="1"/>
</dbReference>
<evidence type="ECO:0000256" key="5">
    <source>
        <dbReference type="ARBA" id="ARBA00022741"/>
    </source>
</evidence>
<evidence type="ECO:0000313" key="11">
    <source>
        <dbReference type="EMBL" id="GMA87367.1"/>
    </source>
</evidence>
<comment type="catalytic activity">
    <reaction evidence="8">
        <text>5-amino-1-(5-phospho-D-ribosyl)imidazole-4-carboxylate + L-aspartate + ATP = (2S)-2-[5-amino-1-(5-phospho-beta-D-ribosyl)imidazole-4-carboxamido]succinate + ADP + phosphate + 2 H(+)</text>
        <dbReference type="Rhea" id="RHEA:22628"/>
        <dbReference type="ChEBI" id="CHEBI:15378"/>
        <dbReference type="ChEBI" id="CHEBI:29991"/>
        <dbReference type="ChEBI" id="CHEBI:30616"/>
        <dbReference type="ChEBI" id="CHEBI:43474"/>
        <dbReference type="ChEBI" id="CHEBI:58443"/>
        <dbReference type="ChEBI" id="CHEBI:77657"/>
        <dbReference type="ChEBI" id="CHEBI:456216"/>
        <dbReference type="EC" id="6.3.2.6"/>
    </reaction>
</comment>
<evidence type="ECO:0000256" key="6">
    <source>
        <dbReference type="ARBA" id="ARBA00022755"/>
    </source>
</evidence>
<name>A0ABQ6JHZ8_9ACTN</name>
<keyword evidence="12" id="KW-1185">Reference proteome</keyword>
<feature type="domain" description="SAICAR synthetase/ADE2 N-terminal" evidence="10">
    <location>
        <begin position="2"/>
        <end position="41"/>
    </location>
</feature>
<proteinExistence type="inferred from homology"/>
<organism evidence="11 12">
    <name type="scientific">Angustibacter aerolatus</name>
    <dbReference type="NCBI Taxonomy" id="1162965"/>
    <lineage>
        <taxon>Bacteria</taxon>
        <taxon>Bacillati</taxon>
        <taxon>Actinomycetota</taxon>
        <taxon>Actinomycetes</taxon>
        <taxon>Kineosporiales</taxon>
        <taxon>Kineosporiaceae</taxon>
    </lineage>
</organism>
<comment type="pathway">
    <text evidence="1">Purine metabolism; IMP biosynthesis via de novo pathway; 5-amino-1-(5-phospho-D-ribosyl)imidazole-4-carboxamide from 5-amino-1-(5-phospho-D-ribosyl)imidazole-4-carboxylate: step 1/2.</text>
</comment>
<sequence>MLTLGDEVLTPDSSRFWPADEWAPGRAQPSFDKQFVRDWLRLPGVRLGPARRRPAAPAAGRRRRAHPRPVRRGVRAPHRHPLRLTHRAEPATSGVRTAVRCS</sequence>
<comment type="caution">
    <text evidence="11">The sequence shown here is derived from an EMBL/GenBank/DDBJ whole genome shotgun (WGS) entry which is preliminary data.</text>
</comment>
<comment type="similarity">
    <text evidence="2">Belongs to the SAICAR synthetase family.</text>
</comment>
<dbReference type="SUPFAM" id="SSF56104">
    <property type="entry name" value="SAICAR synthase-like"/>
    <property type="match status" value="1"/>
</dbReference>
<dbReference type="Proteomes" id="UP001157017">
    <property type="component" value="Unassembled WGS sequence"/>
</dbReference>
<evidence type="ECO:0000256" key="8">
    <source>
        <dbReference type="ARBA" id="ARBA00048475"/>
    </source>
</evidence>
<dbReference type="Gene3D" id="3.30.470.20">
    <property type="entry name" value="ATP-grasp fold, B domain"/>
    <property type="match status" value="1"/>
</dbReference>
<feature type="region of interest" description="Disordered" evidence="9">
    <location>
        <begin position="49"/>
        <end position="102"/>
    </location>
</feature>
<keyword evidence="7" id="KW-0067">ATP-binding</keyword>
<gene>
    <name evidence="11" type="ORF">GCM10025868_26170</name>
</gene>
<evidence type="ECO:0000256" key="9">
    <source>
        <dbReference type="SAM" id="MobiDB-lite"/>
    </source>
</evidence>
<evidence type="ECO:0000256" key="3">
    <source>
        <dbReference type="ARBA" id="ARBA00012217"/>
    </source>
</evidence>
<evidence type="ECO:0000256" key="4">
    <source>
        <dbReference type="ARBA" id="ARBA00022598"/>
    </source>
</evidence>
<reference evidence="12" key="1">
    <citation type="journal article" date="2019" name="Int. J. Syst. Evol. Microbiol.">
        <title>The Global Catalogue of Microorganisms (GCM) 10K type strain sequencing project: providing services to taxonomists for standard genome sequencing and annotation.</title>
        <authorList>
            <consortium name="The Broad Institute Genomics Platform"/>
            <consortium name="The Broad Institute Genome Sequencing Center for Infectious Disease"/>
            <person name="Wu L."/>
            <person name="Ma J."/>
        </authorList>
    </citation>
    <scope>NUCLEOTIDE SEQUENCE [LARGE SCALE GENOMIC DNA]</scope>
    <source>
        <strain evidence="12">NBRC 108730</strain>
    </source>
</reference>
<keyword evidence="5" id="KW-0547">Nucleotide-binding</keyword>
<protein>
    <recommendedName>
        <fullName evidence="3">phosphoribosylaminoimidazolesuccinocarboxamide synthase</fullName>
        <ecNumber evidence="3">6.3.2.6</ecNumber>
    </recommendedName>
</protein>
<evidence type="ECO:0000256" key="2">
    <source>
        <dbReference type="ARBA" id="ARBA00010190"/>
    </source>
</evidence>
<dbReference type="EC" id="6.3.2.6" evidence="3"/>